<reference evidence="1 2" key="1">
    <citation type="submission" date="2022-03" db="EMBL/GenBank/DDBJ databases">
        <title>Luteimonas soily sp. nov., a novel bacterium isolated from the soil.</title>
        <authorList>
            <person name="Zhang X."/>
        </authorList>
    </citation>
    <scope>NUCLEOTIDE SEQUENCE [LARGE SCALE GENOMIC DNA]</scope>
    <source>
        <strain evidence="1 2">50</strain>
    </source>
</reference>
<accession>A0ABT0A4K3</accession>
<name>A0ABT0A4K3_9GAMM</name>
<dbReference type="Proteomes" id="UP001165423">
    <property type="component" value="Unassembled WGS sequence"/>
</dbReference>
<comment type="caution">
    <text evidence="1">The sequence shown here is derived from an EMBL/GenBank/DDBJ whole genome shotgun (WGS) entry which is preliminary data.</text>
</comment>
<dbReference type="EMBL" id="JALGCL010000002">
    <property type="protein sequence ID" value="MCJ0825915.1"/>
    <property type="molecule type" value="Genomic_DNA"/>
</dbReference>
<sequence>MVALVLGLIVTGAALALFATNRKTYVAAENLDRIQESSRTAFELMARDLREADGNPCSNELAYDGTNPGTNGTFRNVLKGASTPYAWWSNWGNGAGLRGYTGAQAFADDGFGTAPLKRVAGTPAVELWTATPTDGVLKAAMVNTTDDLVVSDTSGIAANDILVICDYGHGTIFQASSVGADTIEHHAGGTPGNIDGTLPPDIYKPNSVISRLHAVRWYIGYNGRTDADGNLTRSLYRTGASGPDAKPAPDEIVEDVTGMTLKYHVKGGATYDDVPANWKDVDAVQIRLTMAGRDKVGTDSKVFTRNYDYVVAIRSRAQ</sequence>
<gene>
    <name evidence="1" type="ORF">MQC88_08075</name>
</gene>
<proteinExistence type="predicted"/>
<organism evidence="1 2">
    <name type="scientific">Cognatiluteimonas sedimenti</name>
    <dbReference type="NCBI Taxonomy" id="2927791"/>
    <lineage>
        <taxon>Bacteria</taxon>
        <taxon>Pseudomonadati</taxon>
        <taxon>Pseudomonadota</taxon>
        <taxon>Gammaproteobacteria</taxon>
        <taxon>Lysobacterales</taxon>
        <taxon>Lysobacteraceae</taxon>
        <taxon>Cognatiluteimonas</taxon>
    </lineage>
</organism>
<evidence type="ECO:0008006" key="3">
    <source>
        <dbReference type="Google" id="ProtNLM"/>
    </source>
</evidence>
<keyword evidence="2" id="KW-1185">Reference proteome</keyword>
<protein>
    <recommendedName>
        <fullName evidence="3">Type IV pilus assembly protein PilW</fullName>
    </recommendedName>
</protein>
<evidence type="ECO:0000313" key="1">
    <source>
        <dbReference type="EMBL" id="MCJ0825915.1"/>
    </source>
</evidence>
<evidence type="ECO:0000313" key="2">
    <source>
        <dbReference type="Proteomes" id="UP001165423"/>
    </source>
</evidence>